<dbReference type="OrthoDB" id="3404132at2"/>
<evidence type="ECO:0000313" key="3">
    <source>
        <dbReference type="EMBL" id="RAG86818.1"/>
    </source>
</evidence>
<dbReference type="AlphaFoldDB" id="A0A2X0JGN4"/>
<proteinExistence type="inferred from homology"/>
<comment type="caution">
    <text evidence="3">The sequence shown here is derived from an EMBL/GenBank/DDBJ whole genome shotgun (WGS) entry which is preliminary data.</text>
</comment>
<gene>
    <name evidence="3" type="ORF">DN069_04590</name>
</gene>
<dbReference type="RefSeq" id="WP_111499512.1">
    <property type="nucleotide sequence ID" value="NZ_QKYN01000020.1"/>
</dbReference>
<dbReference type="InterPro" id="IPR006015">
    <property type="entry name" value="Universal_stress_UspA"/>
</dbReference>
<dbReference type="InterPro" id="IPR006016">
    <property type="entry name" value="UspA"/>
</dbReference>
<reference evidence="3 4" key="1">
    <citation type="submission" date="2018-06" db="EMBL/GenBank/DDBJ databases">
        <title>Streptacidiphilus pinicola sp. nov., isolated from pine grove soil.</title>
        <authorList>
            <person name="Roh S.G."/>
            <person name="Park S."/>
            <person name="Kim M.-K."/>
            <person name="Yun B.-R."/>
            <person name="Park J."/>
            <person name="Kim M.J."/>
            <person name="Kim Y.S."/>
            <person name="Kim S.B."/>
        </authorList>
    </citation>
    <scope>NUCLEOTIDE SEQUENCE [LARGE SCALE GENOMIC DNA]</scope>
    <source>
        <strain evidence="3 4">MMS16-CNU450</strain>
    </source>
</reference>
<evidence type="ECO:0000259" key="2">
    <source>
        <dbReference type="Pfam" id="PF00582"/>
    </source>
</evidence>
<feature type="domain" description="UspA" evidence="2">
    <location>
        <begin position="160"/>
        <end position="297"/>
    </location>
</feature>
<dbReference type="InterPro" id="IPR014729">
    <property type="entry name" value="Rossmann-like_a/b/a_fold"/>
</dbReference>
<sequence>MSFADGDLSRIVVGVDGTPESRHAVAWALDEAARRKEAVELVHAYEYPPPLLPFYDAATELGEDHLREVARDAMAREAADAAAREPGVPVTGQVRAGAPIEVLLDAARGARLLVVATRGIGALGELVVGSTGTALAGQAACPVVIVPSPNEAGTGTERGPVVVGVDGSAHGQAALHQAMEAASLHGRTVVVVHAWHPVPGGLSASAAAQQRRFRADEVSHQLLVSETLAGEGQRFPEVAVTARVVQDHPVRALLDAGRRASLIVVGARGTGGYPGLALGSVALGVLHHATCPVCVVPD</sequence>
<protein>
    <submittedName>
        <fullName evidence="3">Universal stress protein</fullName>
    </submittedName>
</protein>
<dbReference type="Proteomes" id="UP000248889">
    <property type="component" value="Unassembled WGS sequence"/>
</dbReference>
<feature type="domain" description="UspA" evidence="2">
    <location>
        <begin position="10"/>
        <end position="147"/>
    </location>
</feature>
<evidence type="ECO:0000256" key="1">
    <source>
        <dbReference type="ARBA" id="ARBA00008791"/>
    </source>
</evidence>
<comment type="similarity">
    <text evidence="1">Belongs to the universal stress protein A family.</text>
</comment>
<dbReference type="PANTHER" id="PTHR46268">
    <property type="entry name" value="STRESS RESPONSE PROTEIN NHAX"/>
    <property type="match status" value="1"/>
</dbReference>
<evidence type="ECO:0000313" key="4">
    <source>
        <dbReference type="Proteomes" id="UP000248889"/>
    </source>
</evidence>
<organism evidence="3 4">
    <name type="scientific">Streptacidiphilus pinicola</name>
    <dbReference type="NCBI Taxonomy" id="2219663"/>
    <lineage>
        <taxon>Bacteria</taxon>
        <taxon>Bacillati</taxon>
        <taxon>Actinomycetota</taxon>
        <taxon>Actinomycetes</taxon>
        <taxon>Kitasatosporales</taxon>
        <taxon>Streptomycetaceae</taxon>
        <taxon>Streptacidiphilus</taxon>
    </lineage>
</organism>
<dbReference type="Gene3D" id="3.40.50.620">
    <property type="entry name" value="HUPs"/>
    <property type="match status" value="2"/>
</dbReference>
<keyword evidence="4" id="KW-1185">Reference proteome</keyword>
<dbReference type="PANTHER" id="PTHR46268:SF6">
    <property type="entry name" value="UNIVERSAL STRESS PROTEIN UP12"/>
    <property type="match status" value="1"/>
</dbReference>
<dbReference type="EMBL" id="QKYN01000020">
    <property type="protein sequence ID" value="RAG86818.1"/>
    <property type="molecule type" value="Genomic_DNA"/>
</dbReference>
<name>A0A2X0JGN4_9ACTN</name>
<dbReference type="Pfam" id="PF00582">
    <property type="entry name" value="Usp"/>
    <property type="match status" value="2"/>
</dbReference>
<dbReference type="PRINTS" id="PR01438">
    <property type="entry name" value="UNVRSLSTRESS"/>
</dbReference>
<accession>A0A2X0JGN4</accession>
<dbReference type="SUPFAM" id="SSF52402">
    <property type="entry name" value="Adenine nucleotide alpha hydrolases-like"/>
    <property type="match status" value="2"/>
</dbReference>